<evidence type="ECO:0000313" key="2">
    <source>
        <dbReference type="Proteomes" id="UP000593572"/>
    </source>
</evidence>
<organism evidence="1 2">
    <name type="scientific">Gossypium lobatum</name>
    <dbReference type="NCBI Taxonomy" id="34289"/>
    <lineage>
        <taxon>Eukaryota</taxon>
        <taxon>Viridiplantae</taxon>
        <taxon>Streptophyta</taxon>
        <taxon>Embryophyta</taxon>
        <taxon>Tracheophyta</taxon>
        <taxon>Spermatophyta</taxon>
        <taxon>Magnoliopsida</taxon>
        <taxon>eudicotyledons</taxon>
        <taxon>Gunneridae</taxon>
        <taxon>Pentapetalae</taxon>
        <taxon>rosids</taxon>
        <taxon>malvids</taxon>
        <taxon>Malvales</taxon>
        <taxon>Malvaceae</taxon>
        <taxon>Malvoideae</taxon>
        <taxon>Gossypium</taxon>
    </lineage>
</organism>
<name>A0A7J8LYB7_9ROSI</name>
<keyword evidence="2" id="KW-1185">Reference proteome</keyword>
<accession>A0A7J8LYB7</accession>
<sequence length="140" mass="15241">MNELYGFDGVSPGMLPPFAIQSEETRAMARHCTVGIEPRISAERLILLDTQSVFSPSVLSEIMRPDGSSTVSVLSGESLSAELAHEIMNIQVDLLKHGIPDPSCITPLHSQSSTLGLHKEGKDKVHEVEEYIGTPVFVRT</sequence>
<gene>
    <name evidence="1" type="ORF">Golob_014340</name>
</gene>
<dbReference type="PANTHER" id="PTHR14270">
    <property type="entry name" value="NONSENSE-MEDIATED MRNA DECAY FACTOR SMG9"/>
    <property type="match status" value="1"/>
</dbReference>
<reference evidence="1 2" key="1">
    <citation type="journal article" date="2019" name="Genome Biol. Evol.">
        <title>Insights into the evolution of the New World diploid cottons (Gossypium, subgenus Houzingenia) based on genome sequencing.</title>
        <authorList>
            <person name="Grover C.E."/>
            <person name="Arick M.A. 2nd"/>
            <person name="Thrash A."/>
            <person name="Conover J.L."/>
            <person name="Sanders W.S."/>
            <person name="Peterson D.G."/>
            <person name="Frelichowski J.E."/>
            <person name="Scheffler J.A."/>
            <person name="Scheffler B.E."/>
            <person name="Wendel J.F."/>
        </authorList>
    </citation>
    <scope>NUCLEOTIDE SEQUENCE [LARGE SCALE GENOMIC DNA]</scope>
    <source>
        <strain evidence="1">157</strain>
        <tissue evidence="1">Leaf</tissue>
    </source>
</reference>
<dbReference type="EMBL" id="JABEZX010000006">
    <property type="protein sequence ID" value="MBA0557262.1"/>
    <property type="molecule type" value="Genomic_DNA"/>
</dbReference>
<proteinExistence type="predicted"/>
<dbReference type="AlphaFoldDB" id="A0A7J8LYB7"/>
<dbReference type="PANTHER" id="PTHR14270:SF0">
    <property type="entry name" value="NONSENSE-MEDIATED MRNA DECAY FACTOR SMG9"/>
    <property type="match status" value="1"/>
</dbReference>
<dbReference type="GO" id="GO:0000184">
    <property type="term" value="P:nuclear-transcribed mRNA catabolic process, nonsense-mediated decay"/>
    <property type="evidence" value="ECO:0007669"/>
    <property type="project" value="InterPro"/>
</dbReference>
<protein>
    <submittedName>
        <fullName evidence="1">Uncharacterized protein</fullName>
    </submittedName>
</protein>
<evidence type="ECO:0000313" key="1">
    <source>
        <dbReference type="EMBL" id="MBA0557262.1"/>
    </source>
</evidence>
<dbReference type="InterPro" id="IPR039177">
    <property type="entry name" value="SMG9"/>
</dbReference>
<dbReference type="Proteomes" id="UP000593572">
    <property type="component" value="Unassembled WGS sequence"/>
</dbReference>
<feature type="non-terminal residue" evidence="1">
    <location>
        <position position="140"/>
    </location>
</feature>
<comment type="caution">
    <text evidence="1">The sequence shown here is derived from an EMBL/GenBank/DDBJ whole genome shotgun (WGS) entry which is preliminary data.</text>
</comment>